<dbReference type="Proteomes" id="UP000189703">
    <property type="component" value="Unplaced"/>
</dbReference>
<dbReference type="PANTHER" id="PTHR31669">
    <property type="entry name" value="PROTEIN FAR1-RELATED SEQUENCE 10-RELATED"/>
    <property type="match status" value="1"/>
</dbReference>
<evidence type="ECO:0000256" key="5">
    <source>
        <dbReference type="PROSITE-ProRule" id="PRU00325"/>
    </source>
</evidence>
<dbReference type="InterPro" id="IPR018289">
    <property type="entry name" value="MULE_transposase_dom"/>
</dbReference>
<dbReference type="STRING" id="4432.A0A1U7ZU13"/>
<evidence type="ECO:0000256" key="4">
    <source>
        <dbReference type="ARBA" id="ARBA00022833"/>
    </source>
</evidence>
<evidence type="ECO:0000259" key="8">
    <source>
        <dbReference type="PROSITE" id="PS50966"/>
    </source>
</evidence>
<dbReference type="InterPro" id="IPR007527">
    <property type="entry name" value="Znf_SWIM"/>
</dbReference>
<evidence type="ECO:0000256" key="1">
    <source>
        <dbReference type="ARBA" id="ARBA00005889"/>
    </source>
</evidence>
<dbReference type="SMART" id="SM00575">
    <property type="entry name" value="ZnF_PMZ"/>
    <property type="match status" value="1"/>
</dbReference>
<dbReference type="GO" id="GO:0008270">
    <property type="term" value="F:zinc ion binding"/>
    <property type="evidence" value="ECO:0007669"/>
    <property type="project" value="UniProtKB-UniRule"/>
</dbReference>
<dbReference type="RefSeq" id="XP_010255612.1">
    <property type="nucleotide sequence ID" value="XM_010257310.1"/>
</dbReference>
<keyword evidence="4 6" id="KW-0862">Zinc</keyword>
<dbReference type="OrthoDB" id="2402896at2759"/>
<dbReference type="Pfam" id="PF10551">
    <property type="entry name" value="MULE"/>
    <property type="match status" value="1"/>
</dbReference>
<keyword evidence="3 5" id="KW-0863">Zinc-finger</keyword>
<dbReference type="InterPro" id="IPR004330">
    <property type="entry name" value="FAR1_DNA_bnd_dom"/>
</dbReference>
<dbReference type="eggNOG" id="ENOG502QSMI">
    <property type="taxonomic scope" value="Eukaryota"/>
</dbReference>
<keyword evidence="2 6" id="KW-0479">Metal-binding</keyword>
<dbReference type="GeneID" id="104596237"/>
<gene>
    <name evidence="10 11" type="primary">LOC104596237</name>
</gene>
<evidence type="ECO:0000256" key="2">
    <source>
        <dbReference type="ARBA" id="ARBA00022723"/>
    </source>
</evidence>
<sequence length="654" mass="75686">MSQQNMLPVGPVPDDLAKSNIRKEDKGKKDSEPEIGMEFESVEDAYNFYNKYAGEVGFSVRRHTIHRRNGVVHDRTFCCSSEGYRMDDKRRTEVKYHRPETRTGCLARITIVLQTNGKYRITHFEPSHNHKVARPEETHLLRSQRRLNPDQPKKVNSSGLQLKASTGFTSGQTEGSEDLSHVHSDCGNYLPFKRMRMMKQGDAGAILEYFEKAQLENKSSFHSMQLDMDDKITNIFWTDAKMVEDYGHFGDVVCFDTTYRLNEEGHPFASFVGVNHHKQAIIFGVALLYDETVESFTWLFKTFVMVMSGKEPRTILSDKCEAISKAIALVLPKACCRLCVWHVHQNSAKYLRTVFAGSRSFETDFSKCLYDCEEEDEFLAAWNSMLEKYDLGNNSWLEKLFKEKEEWASAYGRHIFCADINSALRSGNMNDALRNNLNTADNLLFFLKHFEKVLEDWRHKELKADSEMSESTQHFYTPVQMLKNARTIYTPAVFEMFEKEYLKGWDSDVHNFDEVGTLIKYKVSSNEKSCEHIVTFDSSDMAVACSCKKFEFVGILCGHALKVLDHKNIRLIPPRYIMKRWTKDSKGGNIMDFHGSAIQFDPKVDFGWHYQELYGKLDKIVARAMETEEGYMFASSYSDKLLQELEEIFERRNN</sequence>
<evidence type="ECO:0000313" key="10">
    <source>
        <dbReference type="RefSeq" id="XP_010255612.1"/>
    </source>
</evidence>
<dbReference type="PROSITE" id="PS50966">
    <property type="entry name" value="ZF_SWIM"/>
    <property type="match status" value="1"/>
</dbReference>
<dbReference type="Pfam" id="PF04434">
    <property type="entry name" value="SWIM"/>
    <property type="match status" value="1"/>
</dbReference>
<evidence type="ECO:0000256" key="3">
    <source>
        <dbReference type="ARBA" id="ARBA00022771"/>
    </source>
</evidence>
<comment type="function">
    <text evidence="6">Putative transcription activator involved in regulating light control of development.</text>
</comment>
<keyword evidence="9" id="KW-1185">Reference proteome</keyword>
<feature type="region of interest" description="Disordered" evidence="7">
    <location>
        <begin position="1"/>
        <end position="35"/>
    </location>
</feature>
<accession>A0A1U7ZU13</accession>
<feature type="domain" description="SWIM-type" evidence="8">
    <location>
        <begin position="521"/>
        <end position="568"/>
    </location>
</feature>
<evidence type="ECO:0000313" key="9">
    <source>
        <dbReference type="Proteomes" id="UP000189703"/>
    </source>
</evidence>
<name>A0A1U7ZU13_NELNU</name>
<reference evidence="10 11" key="1">
    <citation type="submission" date="2025-04" db="UniProtKB">
        <authorList>
            <consortium name="RefSeq"/>
        </authorList>
    </citation>
    <scope>IDENTIFICATION</scope>
</reference>
<dbReference type="RefSeq" id="XP_010255613.1">
    <property type="nucleotide sequence ID" value="XM_010257311.1"/>
</dbReference>
<dbReference type="KEGG" id="nnu:104596237"/>
<dbReference type="Pfam" id="PF03101">
    <property type="entry name" value="FAR1"/>
    <property type="match status" value="1"/>
</dbReference>
<dbReference type="InterPro" id="IPR031052">
    <property type="entry name" value="FHY3/FAR1"/>
</dbReference>
<feature type="compositionally biased region" description="Polar residues" evidence="7">
    <location>
        <begin position="154"/>
        <end position="174"/>
    </location>
</feature>
<dbReference type="GO" id="GO:0005634">
    <property type="term" value="C:nucleus"/>
    <property type="evidence" value="ECO:0007669"/>
    <property type="project" value="UniProtKB-SubCell"/>
</dbReference>
<comment type="similarity">
    <text evidence="1 6">Belongs to the FHY3/FAR1 family.</text>
</comment>
<proteinExistence type="inferred from homology"/>
<evidence type="ECO:0000256" key="6">
    <source>
        <dbReference type="RuleBase" id="RU367018"/>
    </source>
</evidence>
<protein>
    <recommendedName>
        <fullName evidence="6">Protein FAR1-RELATED SEQUENCE</fullName>
    </recommendedName>
</protein>
<comment type="subcellular location">
    <subcellularLocation>
        <location evidence="6">Nucleus</location>
    </subcellularLocation>
</comment>
<feature type="region of interest" description="Disordered" evidence="7">
    <location>
        <begin position="143"/>
        <end position="180"/>
    </location>
</feature>
<dbReference type="PANTHER" id="PTHR31669:SF281">
    <property type="entry name" value="PROTEIN FAR1-RELATED SEQUENCE"/>
    <property type="match status" value="1"/>
</dbReference>
<organism evidence="9 11">
    <name type="scientific">Nelumbo nucifera</name>
    <name type="common">Sacred lotus</name>
    <dbReference type="NCBI Taxonomy" id="4432"/>
    <lineage>
        <taxon>Eukaryota</taxon>
        <taxon>Viridiplantae</taxon>
        <taxon>Streptophyta</taxon>
        <taxon>Embryophyta</taxon>
        <taxon>Tracheophyta</taxon>
        <taxon>Spermatophyta</taxon>
        <taxon>Magnoliopsida</taxon>
        <taxon>Proteales</taxon>
        <taxon>Nelumbonaceae</taxon>
        <taxon>Nelumbo</taxon>
    </lineage>
</organism>
<evidence type="ECO:0000256" key="7">
    <source>
        <dbReference type="SAM" id="MobiDB-lite"/>
    </source>
</evidence>
<dbReference type="AlphaFoldDB" id="A0A1U7ZU13"/>
<keyword evidence="6" id="KW-0539">Nucleus</keyword>
<dbReference type="GO" id="GO:0006355">
    <property type="term" value="P:regulation of DNA-templated transcription"/>
    <property type="evidence" value="ECO:0007669"/>
    <property type="project" value="UniProtKB-UniRule"/>
</dbReference>
<feature type="compositionally biased region" description="Basic and acidic residues" evidence="7">
    <location>
        <begin position="15"/>
        <end position="32"/>
    </location>
</feature>
<evidence type="ECO:0000313" key="11">
    <source>
        <dbReference type="RefSeq" id="XP_010255613.1"/>
    </source>
</evidence>
<dbReference type="InterPro" id="IPR006564">
    <property type="entry name" value="Znf_PMZ"/>
</dbReference>
<dbReference type="OMA" id="ETEHNHE"/>